<protein>
    <recommendedName>
        <fullName evidence="5">EF-hand domain-containing protein</fullName>
    </recommendedName>
</protein>
<dbReference type="EMBL" id="LGRX02034677">
    <property type="protein sequence ID" value="KAK3237203.1"/>
    <property type="molecule type" value="Genomic_DNA"/>
</dbReference>
<proteinExistence type="predicted"/>
<dbReference type="AlphaFoldDB" id="A0AAE0EQJ3"/>
<feature type="region of interest" description="Disordered" evidence="2">
    <location>
        <begin position="1"/>
        <end position="40"/>
    </location>
</feature>
<comment type="subcellular location">
    <subcellularLocation>
        <location evidence="1">Cytoplasm</location>
        <location evidence="1">Cytoskeleton</location>
        <location evidence="1">Cilium axoneme</location>
    </subcellularLocation>
</comment>
<comment type="caution">
    <text evidence="3">The sequence shown here is derived from an EMBL/GenBank/DDBJ whole genome shotgun (WGS) entry which is preliminary data.</text>
</comment>
<evidence type="ECO:0000256" key="1">
    <source>
        <dbReference type="ARBA" id="ARBA00004430"/>
    </source>
</evidence>
<dbReference type="InterPro" id="IPR001611">
    <property type="entry name" value="Leu-rich_rpt"/>
</dbReference>
<dbReference type="SUPFAM" id="SSF52047">
    <property type="entry name" value="RNI-like"/>
    <property type="match status" value="1"/>
</dbReference>
<dbReference type="Gene3D" id="3.80.10.10">
    <property type="entry name" value="Ribonuclease Inhibitor"/>
    <property type="match status" value="1"/>
</dbReference>
<dbReference type="InterPro" id="IPR032675">
    <property type="entry name" value="LRR_dom_sf"/>
</dbReference>
<organism evidence="3 4">
    <name type="scientific">Cymbomonas tetramitiformis</name>
    <dbReference type="NCBI Taxonomy" id="36881"/>
    <lineage>
        <taxon>Eukaryota</taxon>
        <taxon>Viridiplantae</taxon>
        <taxon>Chlorophyta</taxon>
        <taxon>Pyramimonadophyceae</taxon>
        <taxon>Pyramimonadales</taxon>
        <taxon>Pyramimonadaceae</taxon>
        <taxon>Cymbomonas</taxon>
    </lineage>
</organism>
<feature type="region of interest" description="Disordered" evidence="2">
    <location>
        <begin position="162"/>
        <end position="184"/>
    </location>
</feature>
<name>A0AAE0EQJ3_9CHLO</name>
<dbReference type="Proteomes" id="UP001190700">
    <property type="component" value="Unassembled WGS sequence"/>
</dbReference>
<accession>A0AAE0EQJ3</accession>
<evidence type="ECO:0008006" key="5">
    <source>
        <dbReference type="Google" id="ProtNLM"/>
    </source>
</evidence>
<dbReference type="GO" id="GO:0005930">
    <property type="term" value="C:axoneme"/>
    <property type="evidence" value="ECO:0007669"/>
    <property type="project" value="UniProtKB-SubCell"/>
</dbReference>
<sequence length="341" mass="37320">MLSSPRVRLAQRPKERTSSFQTNEYLKYTPPYSRTPRHCIPIEASTDEPAEETSPSGKFDFLKERNPEEWDLFQRLCDNESADRGICTAAHIRKRLDELGFGKSAYPLLKSMDLDNTGNITFEQFLMTSSFFETCGNLIRKKRVEVPTASASSKWATGRLSRNGTRASLSDDESEDEDEKAPDGGLEYEVACKGGGVVPSLNVLKKLRAHTADFYAPKYKMGAYGGEALGKALAANAYIVRLEIPGNCIGDRGAIAIADSLEHSKIVYLNLADNGITGKGASCLITAIQIPKLAKSVLSFDISDNPVWDAVPKLMQLMSHNIALTELNLGNTGCSNNAEAK</sequence>
<feature type="compositionally biased region" description="Acidic residues" evidence="2">
    <location>
        <begin position="170"/>
        <end position="180"/>
    </location>
</feature>
<evidence type="ECO:0000313" key="3">
    <source>
        <dbReference type="EMBL" id="KAK3237203.1"/>
    </source>
</evidence>
<keyword evidence="4" id="KW-1185">Reference proteome</keyword>
<gene>
    <name evidence="3" type="ORF">CYMTET_52702</name>
</gene>
<reference evidence="3 4" key="1">
    <citation type="journal article" date="2015" name="Genome Biol. Evol.">
        <title>Comparative Genomics of a Bacterivorous Green Alga Reveals Evolutionary Causalities and Consequences of Phago-Mixotrophic Mode of Nutrition.</title>
        <authorList>
            <person name="Burns J.A."/>
            <person name="Paasch A."/>
            <person name="Narechania A."/>
            <person name="Kim E."/>
        </authorList>
    </citation>
    <scope>NUCLEOTIDE SEQUENCE [LARGE SCALE GENOMIC DNA]</scope>
    <source>
        <strain evidence="3 4">PLY_AMNH</strain>
    </source>
</reference>
<evidence type="ECO:0000313" key="4">
    <source>
        <dbReference type="Proteomes" id="UP001190700"/>
    </source>
</evidence>
<evidence type="ECO:0000256" key="2">
    <source>
        <dbReference type="SAM" id="MobiDB-lite"/>
    </source>
</evidence>
<dbReference type="Pfam" id="PF13516">
    <property type="entry name" value="LRR_6"/>
    <property type="match status" value="2"/>
</dbReference>